<reference evidence="1" key="1">
    <citation type="submission" date="2019-08" db="EMBL/GenBank/DDBJ databases">
        <authorList>
            <person name="Kucharzyk K."/>
            <person name="Murdoch R.W."/>
            <person name="Higgins S."/>
            <person name="Loffler F."/>
        </authorList>
    </citation>
    <scope>NUCLEOTIDE SEQUENCE</scope>
</reference>
<dbReference type="EMBL" id="VSSQ01061160">
    <property type="protein sequence ID" value="MPN14523.1"/>
    <property type="molecule type" value="Genomic_DNA"/>
</dbReference>
<name>A0A645FQQ9_9ZZZZ</name>
<sequence length="52" mass="6135">MVGKVDLFPLAHQAFLHFFEFLDRRFFLLGIIQLDRFQELVRSGFSIEDAFG</sequence>
<comment type="caution">
    <text evidence="1">The sequence shown here is derived from an EMBL/GenBank/DDBJ whole genome shotgun (WGS) entry which is preliminary data.</text>
</comment>
<organism evidence="1">
    <name type="scientific">bioreactor metagenome</name>
    <dbReference type="NCBI Taxonomy" id="1076179"/>
    <lineage>
        <taxon>unclassified sequences</taxon>
        <taxon>metagenomes</taxon>
        <taxon>ecological metagenomes</taxon>
    </lineage>
</organism>
<evidence type="ECO:0000313" key="1">
    <source>
        <dbReference type="EMBL" id="MPN14523.1"/>
    </source>
</evidence>
<dbReference type="AlphaFoldDB" id="A0A645FQQ9"/>
<accession>A0A645FQQ9</accession>
<protein>
    <submittedName>
        <fullName evidence="1">Uncharacterized protein</fullName>
    </submittedName>
</protein>
<proteinExistence type="predicted"/>
<gene>
    <name evidence="1" type="ORF">SDC9_161850</name>
</gene>